<protein>
    <submittedName>
        <fullName evidence="2">Uncharacterized protein</fullName>
    </submittedName>
</protein>
<name>A0A9P7XPD0_9FUNG</name>
<feature type="compositionally biased region" description="Polar residues" evidence="1">
    <location>
        <begin position="216"/>
        <end position="234"/>
    </location>
</feature>
<feature type="region of interest" description="Disordered" evidence="1">
    <location>
        <begin position="70"/>
        <end position="299"/>
    </location>
</feature>
<dbReference type="OrthoDB" id="2449570at2759"/>
<feature type="compositionally biased region" description="Polar residues" evidence="1">
    <location>
        <begin position="184"/>
        <end position="198"/>
    </location>
</feature>
<feature type="compositionally biased region" description="Low complexity" evidence="1">
    <location>
        <begin position="545"/>
        <end position="565"/>
    </location>
</feature>
<sequence length="646" mass="71097">MTQEWMTQVYITDEDEVEDEDEKDDSLGLSQLVCGQRLPSRSPTPNLRAPMHSQPYGGYVEAYEVSSRYSDAENDFHDNDDDGQPVADDSLAVASGDAMSWSATPDRAEELSLANENEQGDRQSNQDEIVASTYPIRRSKYHTQSQASPEAEEEEEQEEEEGVVDPREESLSPEVDSEFEEQVESYNRKSTPSASPRSVRTRGALASGSKDIPSESKGTATVTVESQTSASPRSVRTRGALASSSKDIPSESKGTEAATVESQTHSRRALQPSPVSAPASISATPTRAPRRSLPDDVKRQLNKDTIDLLLQNPHMSGVFLSVDIPIFPKNEGYTDNTNGGYTDNTTATTNVEAEYSGRKRIAKGGSRRRTKLPSSQPPSSSSPSPSPSPAPTPTPSPQRRSGRAQQSDRRSSLRTRTHRPGSYLEVEGSEDEVEQPQEDAGIDGYEDRRTIAPIHSRSVDGPPLPPKKRIRTLVSLQENQTSESQPRRRELGRPRKTPPPDSDSSSDTGAVVRNGRRRSLGGSRLLLSTLPSPEEELEQEEEIVPEPSELMPSPSPLPLSQETSSRVSDEAEGNNNAQDREQGSDHYQRRELTKLRRAWKEHGILWPLHTATAVVNVTSSRRPRKDSPPEEYTANFVFGSALPLPR</sequence>
<feature type="compositionally biased region" description="Pro residues" evidence="1">
    <location>
        <begin position="384"/>
        <end position="396"/>
    </location>
</feature>
<feature type="compositionally biased region" description="Polar residues" evidence="1">
    <location>
        <begin position="1"/>
        <end position="10"/>
    </location>
</feature>
<evidence type="ECO:0000256" key="1">
    <source>
        <dbReference type="SAM" id="MobiDB-lite"/>
    </source>
</evidence>
<organism evidence="2 3">
    <name type="scientific">Linnemannia hyalina</name>
    <dbReference type="NCBI Taxonomy" id="64524"/>
    <lineage>
        <taxon>Eukaryota</taxon>
        <taxon>Fungi</taxon>
        <taxon>Fungi incertae sedis</taxon>
        <taxon>Mucoromycota</taxon>
        <taxon>Mortierellomycotina</taxon>
        <taxon>Mortierellomycetes</taxon>
        <taxon>Mortierellales</taxon>
        <taxon>Mortierellaceae</taxon>
        <taxon>Linnemannia</taxon>
    </lineage>
</organism>
<feature type="compositionally biased region" description="Basic and acidic residues" evidence="1">
    <location>
        <begin position="578"/>
        <end position="589"/>
    </location>
</feature>
<feature type="compositionally biased region" description="Acidic residues" evidence="1">
    <location>
        <begin position="533"/>
        <end position="544"/>
    </location>
</feature>
<feature type="compositionally biased region" description="Low complexity" evidence="1">
    <location>
        <begin position="330"/>
        <end position="354"/>
    </location>
</feature>
<feature type="region of interest" description="Disordered" evidence="1">
    <location>
        <begin position="328"/>
        <end position="589"/>
    </location>
</feature>
<feature type="compositionally biased region" description="Low complexity" evidence="1">
    <location>
        <begin position="373"/>
        <end position="383"/>
    </location>
</feature>
<feature type="region of interest" description="Disordered" evidence="1">
    <location>
        <begin position="1"/>
        <end position="55"/>
    </location>
</feature>
<feature type="compositionally biased region" description="Polar residues" evidence="1">
    <location>
        <begin position="474"/>
        <end position="484"/>
    </location>
</feature>
<gene>
    <name evidence="2" type="ORF">KI688_002990</name>
</gene>
<comment type="caution">
    <text evidence="2">The sequence shown here is derived from an EMBL/GenBank/DDBJ whole genome shotgun (WGS) entry which is preliminary data.</text>
</comment>
<feature type="compositionally biased region" description="Basic residues" evidence="1">
    <location>
        <begin position="358"/>
        <end position="371"/>
    </location>
</feature>
<feature type="compositionally biased region" description="Acidic residues" evidence="1">
    <location>
        <begin position="150"/>
        <end position="163"/>
    </location>
</feature>
<keyword evidence="3" id="KW-1185">Reference proteome</keyword>
<accession>A0A9P7XPD0</accession>
<feature type="compositionally biased region" description="Acidic residues" evidence="1">
    <location>
        <begin position="427"/>
        <end position="441"/>
    </location>
</feature>
<proteinExistence type="predicted"/>
<dbReference type="Proteomes" id="UP000707451">
    <property type="component" value="Unassembled WGS sequence"/>
</dbReference>
<evidence type="ECO:0000313" key="2">
    <source>
        <dbReference type="EMBL" id="KAG9064731.1"/>
    </source>
</evidence>
<evidence type="ECO:0000313" key="3">
    <source>
        <dbReference type="Proteomes" id="UP000707451"/>
    </source>
</evidence>
<feature type="compositionally biased region" description="Low complexity" evidence="1">
    <location>
        <begin position="520"/>
        <end position="532"/>
    </location>
</feature>
<dbReference type="EMBL" id="JAHRHY010000013">
    <property type="protein sequence ID" value="KAG9064731.1"/>
    <property type="molecule type" value="Genomic_DNA"/>
</dbReference>
<dbReference type="AlphaFoldDB" id="A0A9P7XPD0"/>
<reference evidence="2" key="1">
    <citation type="submission" date="2021-06" db="EMBL/GenBank/DDBJ databases">
        <title>Genome Sequence of Mortierella hyaline Strain SCG-10, a Cold-Adapted, Nitrate-Reducing Fungus Isolated from Soil in Minnesota, USA.</title>
        <authorList>
            <person name="Aldossari N."/>
        </authorList>
    </citation>
    <scope>NUCLEOTIDE SEQUENCE</scope>
    <source>
        <strain evidence="2">SCG-10</strain>
    </source>
</reference>
<feature type="compositionally biased region" description="Acidic residues" evidence="1">
    <location>
        <begin position="12"/>
        <end position="24"/>
    </location>
</feature>
<feature type="compositionally biased region" description="Low complexity" evidence="1">
    <location>
        <begin position="272"/>
        <end position="287"/>
    </location>
</feature>